<dbReference type="RefSeq" id="YP_009052401.1">
    <property type="nucleotide sequence ID" value="NC_024697.1"/>
</dbReference>
<dbReference type="GeneID" id="20041525"/>
<gene>
    <name evidence="1" type="ORF">AaV_327</name>
</gene>
<dbReference type="KEGG" id="vg:20041525"/>
<organism evidence="1 2">
    <name type="scientific">Aureococcus anophagefferens virus</name>
    <dbReference type="NCBI Taxonomy" id="1474867"/>
    <lineage>
        <taxon>Viruses</taxon>
        <taxon>Varidnaviria</taxon>
        <taxon>Bamfordvirae</taxon>
        <taxon>Nucleocytoviricota</taxon>
        <taxon>Megaviricetes</taxon>
        <taxon>Imitervirales</taxon>
        <taxon>Schizomimiviridae</taxon>
        <taxon>Kratosvirus</taxon>
        <taxon>Kratosvirus quantuckense</taxon>
    </lineage>
</organism>
<proteinExistence type="predicted"/>
<dbReference type="EMBL" id="KJ645900">
    <property type="protein sequence ID" value="AII17260.1"/>
    <property type="molecule type" value="Genomic_DNA"/>
</dbReference>
<evidence type="ECO:0000313" key="1">
    <source>
        <dbReference type="EMBL" id="AII17260.1"/>
    </source>
</evidence>
<name>A0A076FGP2_9VIRU</name>
<protein>
    <submittedName>
        <fullName evidence="1">Uncharacterized protein</fullName>
    </submittedName>
</protein>
<keyword evidence="2" id="KW-1185">Reference proteome</keyword>
<evidence type="ECO:0000313" key="2">
    <source>
        <dbReference type="Proteomes" id="UP000028667"/>
    </source>
</evidence>
<reference evidence="1 2" key="1">
    <citation type="journal article" date="2014" name="Virology">
        <title>Genome of brown tide virus (AaV), the little giant of the Megaviridae, elucidates NCLDV genome expansion and host-virus coevolution.</title>
        <authorList>
            <person name="Moniruzzaman M."/>
            <person name="LeCleir G.R."/>
            <person name="Brown C.M."/>
            <person name="Gobler C.J."/>
            <person name="Bidle K.D."/>
            <person name="Wilson W.H."/>
            <person name="Wilhelm S.W."/>
        </authorList>
    </citation>
    <scope>NUCLEOTIDE SEQUENCE [LARGE SCALE GENOMIC DNA]</scope>
    <source>
        <strain evidence="1">BtV-01</strain>
    </source>
</reference>
<dbReference type="Proteomes" id="UP000028667">
    <property type="component" value="Segment"/>
</dbReference>
<sequence length="106" mass="12582">MSSFLDILQSNDADFEKNKKIDVKIEEEEEEDEYIENVKDSKMILFLEEITNLCNDFIDDTQFFDKPFIKNSQEFKNDILALFEEKAEIEIVEEYESDSDDSDMEV</sequence>
<accession>A0A076FGP2</accession>